<dbReference type="InterPro" id="IPR004101">
    <property type="entry name" value="Mur_ligase_C"/>
</dbReference>
<keyword evidence="7 14" id="KW-0547">Nucleotide-binding</keyword>
<feature type="domain" description="Mur ligase N-terminal catalytic" evidence="15">
    <location>
        <begin position="9"/>
        <end position="107"/>
    </location>
</feature>
<dbReference type="Gene3D" id="3.40.1190.10">
    <property type="entry name" value="Mur-like, catalytic domain"/>
    <property type="match status" value="1"/>
</dbReference>
<dbReference type="EMBL" id="DF968182">
    <property type="protein sequence ID" value="GAP42484.1"/>
    <property type="molecule type" value="Genomic_DNA"/>
</dbReference>
<dbReference type="Gene3D" id="3.90.190.20">
    <property type="entry name" value="Mur ligase, C-terminal domain"/>
    <property type="match status" value="1"/>
</dbReference>
<evidence type="ECO:0000256" key="5">
    <source>
        <dbReference type="ARBA" id="ARBA00022598"/>
    </source>
</evidence>
<evidence type="ECO:0000313" key="19">
    <source>
        <dbReference type="Proteomes" id="UP000053091"/>
    </source>
</evidence>
<dbReference type="SUPFAM" id="SSF53244">
    <property type="entry name" value="MurD-like peptide ligases, peptide-binding domain"/>
    <property type="match status" value="1"/>
</dbReference>
<evidence type="ECO:0000256" key="10">
    <source>
        <dbReference type="ARBA" id="ARBA00022984"/>
    </source>
</evidence>
<keyword evidence="4 14" id="KW-0963">Cytoplasm</keyword>
<reference evidence="18" key="1">
    <citation type="journal article" date="2015" name="Genome Announc.">
        <title>Draft Genome Sequence of Bacteroidales Strain TBC1, a Novel Isolate from a Methanogenic Wastewater Treatment System.</title>
        <authorList>
            <person name="Tourlousse D.M."/>
            <person name="Matsuura N."/>
            <person name="Sun L."/>
            <person name="Toyonaga M."/>
            <person name="Kuroda K."/>
            <person name="Ohashi A."/>
            <person name="Cruz R."/>
            <person name="Yamaguchi T."/>
            <person name="Sekiguchi Y."/>
        </authorList>
    </citation>
    <scope>NUCLEOTIDE SEQUENCE [LARGE SCALE GENOMIC DNA]</scope>
    <source>
        <strain evidence="18">TBC1</strain>
    </source>
</reference>
<protein>
    <recommendedName>
        <fullName evidence="3 14">UDP-N-acetylmuramate--L-alanine ligase</fullName>
        <ecNumber evidence="3 14">6.3.2.8</ecNumber>
    </recommendedName>
    <alternativeName>
        <fullName evidence="14">UDP-N-acetylmuramoyl-L-alanine synthetase</fullName>
    </alternativeName>
</protein>
<comment type="subcellular location">
    <subcellularLocation>
        <location evidence="1 14">Cytoplasm</location>
    </subcellularLocation>
</comment>
<evidence type="ECO:0000259" key="15">
    <source>
        <dbReference type="Pfam" id="PF01225"/>
    </source>
</evidence>
<keyword evidence="5 14" id="KW-0436">Ligase</keyword>
<dbReference type="GO" id="GO:0005737">
    <property type="term" value="C:cytoplasm"/>
    <property type="evidence" value="ECO:0007669"/>
    <property type="project" value="UniProtKB-SubCell"/>
</dbReference>
<dbReference type="PANTHER" id="PTHR43445">
    <property type="entry name" value="UDP-N-ACETYLMURAMATE--L-ALANINE LIGASE-RELATED"/>
    <property type="match status" value="1"/>
</dbReference>
<dbReference type="UniPathway" id="UPA00219"/>
<dbReference type="Gene3D" id="3.40.50.720">
    <property type="entry name" value="NAD(P)-binding Rossmann-like Domain"/>
    <property type="match status" value="1"/>
</dbReference>
<dbReference type="InterPro" id="IPR036565">
    <property type="entry name" value="Mur-like_cat_sf"/>
</dbReference>
<dbReference type="Pfam" id="PF02875">
    <property type="entry name" value="Mur_ligase_C"/>
    <property type="match status" value="1"/>
</dbReference>
<dbReference type="InterPro" id="IPR050061">
    <property type="entry name" value="MurCDEF_pg_biosynth"/>
</dbReference>
<evidence type="ECO:0000256" key="2">
    <source>
        <dbReference type="ARBA" id="ARBA00004752"/>
    </source>
</evidence>
<dbReference type="InterPro" id="IPR036615">
    <property type="entry name" value="Mur_ligase_C_dom_sf"/>
</dbReference>
<dbReference type="Proteomes" id="UP000053091">
    <property type="component" value="Unassembled WGS sequence"/>
</dbReference>
<keyword evidence="6 14" id="KW-0132">Cell division</keyword>
<evidence type="ECO:0000256" key="11">
    <source>
        <dbReference type="ARBA" id="ARBA00023306"/>
    </source>
</evidence>
<dbReference type="InterPro" id="IPR013221">
    <property type="entry name" value="Mur_ligase_cen"/>
</dbReference>
<feature type="domain" description="Mur ligase central" evidence="17">
    <location>
        <begin position="112"/>
        <end position="289"/>
    </location>
</feature>
<evidence type="ECO:0000256" key="3">
    <source>
        <dbReference type="ARBA" id="ARBA00012211"/>
    </source>
</evidence>
<keyword evidence="8 14" id="KW-0067">ATP-binding</keyword>
<dbReference type="GO" id="GO:0008763">
    <property type="term" value="F:UDP-N-acetylmuramate-L-alanine ligase activity"/>
    <property type="evidence" value="ECO:0007669"/>
    <property type="project" value="UniProtKB-UniRule"/>
</dbReference>
<dbReference type="Pfam" id="PF08245">
    <property type="entry name" value="Mur_ligase_M"/>
    <property type="match status" value="1"/>
</dbReference>
<dbReference type="NCBIfam" id="TIGR01082">
    <property type="entry name" value="murC"/>
    <property type="match status" value="1"/>
</dbReference>
<dbReference type="AlphaFoldDB" id="A0A0S7BYT7"/>
<dbReference type="InterPro" id="IPR000713">
    <property type="entry name" value="Mur_ligase_N"/>
</dbReference>
<dbReference type="SUPFAM" id="SSF51984">
    <property type="entry name" value="MurCD N-terminal domain"/>
    <property type="match status" value="1"/>
</dbReference>
<comment type="pathway">
    <text evidence="2 14">Cell wall biogenesis; peptidoglycan biosynthesis.</text>
</comment>
<organism evidence="18">
    <name type="scientific">Lentimicrobium saccharophilum</name>
    <dbReference type="NCBI Taxonomy" id="1678841"/>
    <lineage>
        <taxon>Bacteria</taxon>
        <taxon>Pseudomonadati</taxon>
        <taxon>Bacteroidota</taxon>
        <taxon>Bacteroidia</taxon>
        <taxon>Bacteroidales</taxon>
        <taxon>Lentimicrobiaceae</taxon>
        <taxon>Lentimicrobium</taxon>
    </lineage>
</organism>
<gene>
    <name evidence="14" type="primary">murC</name>
    <name evidence="18" type="ORF">TBC1_11614</name>
</gene>
<keyword evidence="19" id="KW-1185">Reference proteome</keyword>
<dbReference type="PATRIC" id="fig|1678841.3.peg.698"/>
<comment type="catalytic activity">
    <reaction evidence="13 14">
        <text>UDP-N-acetyl-alpha-D-muramate + L-alanine + ATP = UDP-N-acetyl-alpha-D-muramoyl-L-alanine + ADP + phosphate + H(+)</text>
        <dbReference type="Rhea" id="RHEA:23372"/>
        <dbReference type="ChEBI" id="CHEBI:15378"/>
        <dbReference type="ChEBI" id="CHEBI:30616"/>
        <dbReference type="ChEBI" id="CHEBI:43474"/>
        <dbReference type="ChEBI" id="CHEBI:57972"/>
        <dbReference type="ChEBI" id="CHEBI:70757"/>
        <dbReference type="ChEBI" id="CHEBI:83898"/>
        <dbReference type="ChEBI" id="CHEBI:456216"/>
        <dbReference type="EC" id="6.3.2.8"/>
    </reaction>
</comment>
<evidence type="ECO:0000256" key="13">
    <source>
        <dbReference type="ARBA" id="ARBA00047833"/>
    </source>
</evidence>
<comment type="similarity">
    <text evidence="14">Belongs to the MurCDEF family.</text>
</comment>
<name>A0A0S7BYT7_9BACT</name>
<evidence type="ECO:0000256" key="14">
    <source>
        <dbReference type="HAMAP-Rule" id="MF_00046"/>
    </source>
</evidence>
<sequence length="456" mass="50377">MKTEALHTVYFLGIGGIGMSALARYLNAAGVKVHGYDKTPTSLTTALEKEGMKIHYDDRPDLIPDDTDLIVYTPAIPADLEEFRKASSGSFRMIKRSALLGEITDSKHTLAVAGTHGKTTVSSLLAHIMYSSAQGCTAFLGGIAKNYNSNLLLMPESKFMVAEADEFDRSFLKLNPQAAVITSVDADHLDIYKTHDNLKASFTNFSEKIRENGQMVIKMGLDLNLKTKPGVKIYRYSMSGEADFAALNLRMIDGQYHYDIKTPGGIITGIKPALPGLFNIENSIAAAALSWLNGATEEEIRKGINSFTGVKRRFDHQVVNKNVIYIDDYAHHPEELKACIKSVRDLYPGRHITGIFQPHLYTRTRDFSDGFAESLSMLDRVILLDIYPARELPIEGVNSAMLLNKITLNDKQLCPKTGVLELIGKLKPDLLLTLGAGDIDQLVEPITALLNRNEEK</sequence>
<dbReference type="GO" id="GO:0009252">
    <property type="term" value="P:peptidoglycan biosynthetic process"/>
    <property type="evidence" value="ECO:0007669"/>
    <property type="project" value="UniProtKB-UniRule"/>
</dbReference>
<dbReference type="PANTHER" id="PTHR43445:SF3">
    <property type="entry name" value="UDP-N-ACETYLMURAMATE--L-ALANINE LIGASE"/>
    <property type="match status" value="1"/>
</dbReference>
<evidence type="ECO:0000256" key="8">
    <source>
        <dbReference type="ARBA" id="ARBA00022840"/>
    </source>
</evidence>
<evidence type="ECO:0000256" key="6">
    <source>
        <dbReference type="ARBA" id="ARBA00022618"/>
    </source>
</evidence>
<dbReference type="RefSeq" id="WP_262490398.1">
    <property type="nucleotide sequence ID" value="NZ_DF968182.1"/>
</dbReference>
<dbReference type="GO" id="GO:0051301">
    <property type="term" value="P:cell division"/>
    <property type="evidence" value="ECO:0007669"/>
    <property type="project" value="UniProtKB-KW"/>
</dbReference>
<dbReference type="STRING" id="1678841.TBC1_11614"/>
<proteinExistence type="inferred from homology"/>
<evidence type="ECO:0000256" key="7">
    <source>
        <dbReference type="ARBA" id="ARBA00022741"/>
    </source>
</evidence>
<dbReference type="EC" id="6.3.2.8" evidence="3 14"/>
<dbReference type="GO" id="GO:0005524">
    <property type="term" value="F:ATP binding"/>
    <property type="evidence" value="ECO:0007669"/>
    <property type="project" value="UniProtKB-UniRule"/>
</dbReference>
<dbReference type="GO" id="GO:0071555">
    <property type="term" value="P:cell wall organization"/>
    <property type="evidence" value="ECO:0007669"/>
    <property type="project" value="UniProtKB-KW"/>
</dbReference>
<keyword evidence="9 14" id="KW-0133">Cell shape</keyword>
<evidence type="ECO:0000313" key="18">
    <source>
        <dbReference type="EMBL" id="GAP42484.1"/>
    </source>
</evidence>
<dbReference type="SUPFAM" id="SSF53623">
    <property type="entry name" value="MurD-like peptide ligases, catalytic domain"/>
    <property type="match status" value="1"/>
</dbReference>
<evidence type="ECO:0000256" key="9">
    <source>
        <dbReference type="ARBA" id="ARBA00022960"/>
    </source>
</evidence>
<keyword evidence="10 14" id="KW-0573">Peptidoglycan synthesis</keyword>
<accession>A0A0S7BYT7</accession>
<keyword evidence="12 14" id="KW-0961">Cell wall biogenesis/degradation</keyword>
<feature type="binding site" evidence="14">
    <location>
        <begin position="114"/>
        <end position="120"/>
    </location>
    <ligand>
        <name>ATP</name>
        <dbReference type="ChEBI" id="CHEBI:30616"/>
    </ligand>
</feature>
<comment type="function">
    <text evidence="14">Cell wall formation.</text>
</comment>
<evidence type="ECO:0000259" key="16">
    <source>
        <dbReference type="Pfam" id="PF02875"/>
    </source>
</evidence>
<dbReference type="GO" id="GO:0008360">
    <property type="term" value="P:regulation of cell shape"/>
    <property type="evidence" value="ECO:0007669"/>
    <property type="project" value="UniProtKB-KW"/>
</dbReference>
<evidence type="ECO:0000259" key="17">
    <source>
        <dbReference type="Pfam" id="PF08245"/>
    </source>
</evidence>
<dbReference type="Pfam" id="PF01225">
    <property type="entry name" value="Mur_ligase"/>
    <property type="match status" value="1"/>
</dbReference>
<dbReference type="InterPro" id="IPR005758">
    <property type="entry name" value="UDP-N-AcMur_Ala_ligase_MurC"/>
</dbReference>
<evidence type="ECO:0000256" key="4">
    <source>
        <dbReference type="ARBA" id="ARBA00022490"/>
    </source>
</evidence>
<evidence type="ECO:0000256" key="1">
    <source>
        <dbReference type="ARBA" id="ARBA00004496"/>
    </source>
</evidence>
<evidence type="ECO:0000256" key="12">
    <source>
        <dbReference type="ARBA" id="ARBA00023316"/>
    </source>
</evidence>
<keyword evidence="11 14" id="KW-0131">Cell cycle</keyword>
<feature type="domain" description="Mur ligase C-terminal" evidence="16">
    <location>
        <begin position="313"/>
        <end position="407"/>
    </location>
</feature>
<dbReference type="HAMAP" id="MF_00046">
    <property type="entry name" value="MurC"/>
    <property type="match status" value="1"/>
</dbReference>